<dbReference type="PATRIC" id="fig|1423760.3.peg.197"/>
<evidence type="ECO:0000313" key="5">
    <source>
        <dbReference type="Proteomes" id="UP000050816"/>
    </source>
</evidence>
<dbReference type="PANTHER" id="PTHR33308">
    <property type="entry name" value="PEPTIDOGLYCAN HYDROLASE FLGJ"/>
    <property type="match status" value="1"/>
</dbReference>
<feature type="domain" description="Mannosyl-glycoprotein endo-beta-N-acetylglucosamidase-like" evidence="3">
    <location>
        <begin position="23"/>
        <end position="180"/>
    </location>
</feature>
<reference evidence="4 5" key="1">
    <citation type="journal article" date="2015" name="Genome Announc.">
        <title>Expanding the biotechnology potential of lactobacilli through comparative genomics of 213 strains and associated genera.</title>
        <authorList>
            <person name="Sun Z."/>
            <person name="Harris H.M."/>
            <person name="McCann A."/>
            <person name="Guo C."/>
            <person name="Argimon S."/>
            <person name="Zhang W."/>
            <person name="Yang X."/>
            <person name="Jeffery I.B."/>
            <person name="Cooney J.C."/>
            <person name="Kagawa T.F."/>
            <person name="Liu W."/>
            <person name="Song Y."/>
            <person name="Salvetti E."/>
            <person name="Wrobel A."/>
            <person name="Rasinkangas P."/>
            <person name="Parkhill J."/>
            <person name="Rea M.C."/>
            <person name="O'Sullivan O."/>
            <person name="Ritari J."/>
            <person name="Douillard F.P."/>
            <person name="Paul Ross R."/>
            <person name="Yang R."/>
            <person name="Briner A.E."/>
            <person name="Felis G.E."/>
            <person name="de Vos W.M."/>
            <person name="Barrangou R."/>
            <person name="Klaenhammer T.R."/>
            <person name="Caufield P.W."/>
            <person name="Cui Y."/>
            <person name="Zhang H."/>
            <person name="O'Toole P.W."/>
        </authorList>
    </citation>
    <scope>NUCLEOTIDE SEQUENCE [LARGE SCALE GENOMIC DNA]</scope>
    <source>
        <strain evidence="4 5">DSM 15946</strain>
    </source>
</reference>
<dbReference type="SMART" id="SM00047">
    <property type="entry name" value="LYZ2"/>
    <property type="match status" value="1"/>
</dbReference>
<dbReference type="Pfam" id="PF01832">
    <property type="entry name" value="Glucosaminidase"/>
    <property type="match status" value="1"/>
</dbReference>
<dbReference type="InterPro" id="IPR002901">
    <property type="entry name" value="MGlyc_endo_b_GlcNAc-like_dom"/>
</dbReference>
<dbReference type="EMBL" id="AZFK01000076">
    <property type="protein sequence ID" value="KRL88567.1"/>
    <property type="molecule type" value="Genomic_DNA"/>
</dbReference>
<evidence type="ECO:0000259" key="3">
    <source>
        <dbReference type="SMART" id="SM00047"/>
    </source>
</evidence>
<dbReference type="Gene3D" id="4.10.80.30">
    <property type="entry name" value="DNA polymerase, domain 6"/>
    <property type="match status" value="1"/>
</dbReference>
<dbReference type="InterPro" id="IPR051056">
    <property type="entry name" value="Glycosyl_Hydrolase_73"/>
</dbReference>
<evidence type="ECO:0000256" key="2">
    <source>
        <dbReference type="ARBA" id="ARBA00022801"/>
    </source>
</evidence>
<protein>
    <submittedName>
        <fullName evidence="4">N-acetylmuramidase</fullName>
    </submittedName>
</protein>
<dbReference type="GO" id="GO:0004040">
    <property type="term" value="F:amidase activity"/>
    <property type="evidence" value="ECO:0007669"/>
    <property type="project" value="InterPro"/>
</dbReference>
<dbReference type="PRINTS" id="PR01002">
    <property type="entry name" value="FLGFLGJ"/>
</dbReference>
<comment type="caution">
    <text evidence="4">The sequence shown here is derived from an EMBL/GenBank/DDBJ whole genome shotgun (WGS) entry which is preliminary data.</text>
</comment>
<comment type="similarity">
    <text evidence="1">Belongs to the glycosyl hydrolase 73 family.</text>
</comment>
<proteinExistence type="inferred from homology"/>
<evidence type="ECO:0000256" key="1">
    <source>
        <dbReference type="ARBA" id="ARBA00010266"/>
    </source>
</evidence>
<evidence type="ECO:0000313" key="4">
    <source>
        <dbReference type="EMBL" id="KRL88567.1"/>
    </source>
</evidence>
<dbReference type="PANTHER" id="PTHR33308:SF10">
    <property type="entry name" value="EXO-GLUCOSAMINIDASE LYTG"/>
    <property type="match status" value="1"/>
</dbReference>
<dbReference type="Gene3D" id="1.10.530.10">
    <property type="match status" value="1"/>
</dbReference>
<sequence>MLVIFMGVYVGHHFYVRYQQAQIIKKEQNAKRLFIQAIAPEAQAMQSKYHVYASITMAQAILESDWGSSKLAADYHNLFGIKGEGTNSKVLSTKEYTNGKWVVIKGRFRVYDSWAESIKDHTQLMVKGTAYNEQNYQAVIDATNYQEAARALQKAGYATDPDYAAKLINVIKTYQLDRYDQ</sequence>
<dbReference type="AlphaFoldDB" id="A0A0R1U5T3"/>
<accession>A0A0R1U5T3</accession>
<organism evidence="4 5">
    <name type="scientific">Limosilactobacillus ingluviei DSM 15946</name>
    <dbReference type="NCBI Taxonomy" id="1423760"/>
    <lineage>
        <taxon>Bacteria</taxon>
        <taxon>Bacillati</taxon>
        <taxon>Bacillota</taxon>
        <taxon>Bacilli</taxon>
        <taxon>Lactobacillales</taxon>
        <taxon>Lactobacillaceae</taxon>
        <taxon>Limosilactobacillus</taxon>
    </lineage>
</organism>
<name>A0A0R1U5T3_9LACO</name>
<keyword evidence="2" id="KW-0378">Hydrolase</keyword>
<dbReference type="Proteomes" id="UP000050816">
    <property type="component" value="Unassembled WGS sequence"/>
</dbReference>
<gene>
    <name evidence="4" type="ORF">FC43_GL000181</name>
</gene>